<evidence type="ECO:0008006" key="2">
    <source>
        <dbReference type="Google" id="ProtNLM"/>
    </source>
</evidence>
<feature type="non-terminal residue" evidence="1">
    <location>
        <position position="1"/>
    </location>
</feature>
<accession>A0A383D0W2</accession>
<proteinExistence type="predicted"/>
<protein>
    <recommendedName>
        <fullName evidence="2">Bacterial Ig-like domain-containing protein</fullName>
    </recommendedName>
</protein>
<dbReference type="EMBL" id="UINC01213424">
    <property type="protein sequence ID" value="SVE38186.1"/>
    <property type="molecule type" value="Genomic_DNA"/>
</dbReference>
<sequence>GGSCSSSSNDNKSVVGDNTITFNAMADGTYDNCTISVTDNTSNTSDNLTVSEFTIGAIKPVLVQVTAAVPNPTNDNTPSYTFFSTLSGRIGYGVICTSDNVTAVAMDNNTITFNALAEGTYDNCTISVTSNNVVSDNLSVDNFTIDTITPTLNQVTPVSTPYKDSTPNYTFSPNETGTITYGGSCSSTTTSALADNNTITFNALADGTYDNCTISVTDNTSNTSDNLSVSSFTIDTI</sequence>
<dbReference type="AlphaFoldDB" id="A0A383D0W2"/>
<feature type="non-terminal residue" evidence="1">
    <location>
        <position position="237"/>
    </location>
</feature>
<name>A0A383D0W2_9ZZZZ</name>
<reference evidence="1" key="1">
    <citation type="submission" date="2018-05" db="EMBL/GenBank/DDBJ databases">
        <authorList>
            <person name="Lanie J.A."/>
            <person name="Ng W.-L."/>
            <person name="Kazmierczak K.M."/>
            <person name="Andrzejewski T.M."/>
            <person name="Davidsen T.M."/>
            <person name="Wayne K.J."/>
            <person name="Tettelin H."/>
            <person name="Glass J.I."/>
            <person name="Rusch D."/>
            <person name="Podicherti R."/>
            <person name="Tsui H.-C.T."/>
            <person name="Winkler M.E."/>
        </authorList>
    </citation>
    <scope>NUCLEOTIDE SEQUENCE</scope>
</reference>
<evidence type="ECO:0000313" key="1">
    <source>
        <dbReference type="EMBL" id="SVE38186.1"/>
    </source>
</evidence>
<gene>
    <name evidence="1" type="ORF">METZ01_LOCUS491040</name>
</gene>
<organism evidence="1">
    <name type="scientific">marine metagenome</name>
    <dbReference type="NCBI Taxonomy" id="408172"/>
    <lineage>
        <taxon>unclassified sequences</taxon>
        <taxon>metagenomes</taxon>
        <taxon>ecological metagenomes</taxon>
    </lineage>
</organism>